<evidence type="ECO:0000256" key="1">
    <source>
        <dbReference type="SAM" id="MobiDB-lite"/>
    </source>
</evidence>
<feature type="region of interest" description="Disordered" evidence="1">
    <location>
        <begin position="1"/>
        <end position="51"/>
    </location>
</feature>
<name>A0ABU6W1P0_9FABA</name>
<proteinExistence type="predicted"/>
<sequence>MEMQAVQLERRSTSRGKEHQRRRWHGAMEQEARAKRLRRRHGCTSRGEATRVEKRRRTELRWLGGERRWNRRRVAFKLKIGRLGFLGLGLG</sequence>
<evidence type="ECO:0000313" key="2">
    <source>
        <dbReference type="EMBL" id="MED6178580.1"/>
    </source>
</evidence>
<feature type="compositionally biased region" description="Basic and acidic residues" evidence="1">
    <location>
        <begin position="8"/>
        <end position="17"/>
    </location>
</feature>
<dbReference type="Proteomes" id="UP001341840">
    <property type="component" value="Unassembled WGS sequence"/>
</dbReference>
<reference evidence="2 3" key="1">
    <citation type="journal article" date="2023" name="Plants (Basel)">
        <title>Bridging the Gap: Combining Genomics and Transcriptomics Approaches to Understand Stylosanthes scabra, an Orphan Legume from the Brazilian Caatinga.</title>
        <authorList>
            <person name="Ferreira-Neto J.R.C."/>
            <person name="da Silva M.D."/>
            <person name="Binneck E."/>
            <person name="de Melo N.F."/>
            <person name="da Silva R.H."/>
            <person name="de Melo A.L.T.M."/>
            <person name="Pandolfi V."/>
            <person name="Bustamante F.O."/>
            <person name="Brasileiro-Vidal A.C."/>
            <person name="Benko-Iseppon A.M."/>
        </authorList>
    </citation>
    <scope>NUCLEOTIDE SEQUENCE [LARGE SCALE GENOMIC DNA]</scope>
    <source>
        <tissue evidence="2">Leaves</tissue>
    </source>
</reference>
<dbReference type="EMBL" id="JASCZI010156361">
    <property type="protein sequence ID" value="MED6178580.1"/>
    <property type="molecule type" value="Genomic_DNA"/>
</dbReference>
<protein>
    <submittedName>
        <fullName evidence="2">Uncharacterized protein</fullName>
    </submittedName>
</protein>
<feature type="non-terminal residue" evidence="2">
    <location>
        <position position="91"/>
    </location>
</feature>
<evidence type="ECO:0000313" key="3">
    <source>
        <dbReference type="Proteomes" id="UP001341840"/>
    </source>
</evidence>
<organism evidence="2 3">
    <name type="scientific">Stylosanthes scabra</name>
    <dbReference type="NCBI Taxonomy" id="79078"/>
    <lineage>
        <taxon>Eukaryota</taxon>
        <taxon>Viridiplantae</taxon>
        <taxon>Streptophyta</taxon>
        <taxon>Embryophyta</taxon>
        <taxon>Tracheophyta</taxon>
        <taxon>Spermatophyta</taxon>
        <taxon>Magnoliopsida</taxon>
        <taxon>eudicotyledons</taxon>
        <taxon>Gunneridae</taxon>
        <taxon>Pentapetalae</taxon>
        <taxon>rosids</taxon>
        <taxon>fabids</taxon>
        <taxon>Fabales</taxon>
        <taxon>Fabaceae</taxon>
        <taxon>Papilionoideae</taxon>
        <taxon>50 kb inversion clade</taxon>
        <taxon>dalbergioids sensu lato</taxon>
        <taxon>Dalbergieae</taxon>
        <taxon>Pterocarpus clade</taxon>
        <taxon>Stylosanthes</taxon>
    </lineage>
</organism>
<comment type="caution">
    <text evidence="2">The sequence shown here is derived from an EMBL/GenBank/DDBJ whole genome shotgun (WGS) entry which is preliminary data.</text>
</comment>
<gene>
    <name evidence="2" type="ORF">PIB30_108961</name>
</gene>
<accession>A0ABU6W1P0</accession>
<keyword evidence="3" id="KW-1185">Reference proteome</keyword>